<dbReference type="Proteomes" id="UP000502608">
    <property type="component" value="Chromosome"/>
</dbReference>
<keyword evidence="6 7" id="KW-0472">Membrane</keyword>
<evidence type="ECO:0000256" key="6">
    <source>
        <dbReference type="ARBA" id="ARBA00023136"/>
    </source>
</evidence>
<keyword evidence="4 7" id="KW-0812">Transmembrane</keyword>
<evidence type="ECO:0000313" key="9">
    <source>
        <dbReference type="Proteomes" id="UP000502608"/>
    </source>
</evidence>
<feature type="transmembrane region" description="Helical" evidence="7">
    <location>
        <begin position="316"/>
        <end position="332"/>
    </location>
</feature>
<evidence type="ECO:0000256" key="5">
    <source>
        <dbReference type="ARBA" id="ARBA00022989"/>
    </source>
</evidence>
<evidence type="ECO:0000313" key="8">
    <source>
        <dbReference type="EMBL" id="QIR15500.1"/>
    </source>
</evidence>
<accession>A0A6G9QLP2</accession>
<feature type="transmembrane region" description="Helical" evidence="7">
    <location>
        <begin position="58"/>
        <end position="74"/>
    </location>
</feature>
<feature type="transmembrane region" description="Helical" evidence="7">
    <location>
        <begin position="104"/>
        <end position="122"/>
    </location>
</feature>
<dbReference type="PANTHER" id="PTHR30509">
    <property type="entry name" value="P-HYDROXYBENZOIC ACID EFFLUX PUMP SUBUNIT-RELATED"/>
    <property type="match status" value="1"/>
</dbReference>
<dbReference type="AlphaFoldDB" id="A0A6G9QLP2"/>
<evidence type="ECO:0008006" key="10">
    <source>
        <dbReference type="Google" id="ProtNLM"/>
    </source>
</evidence>
<keyword evidence="3" id="KW-1003">Cell membrane</keyword>
<organism evidence="8 9">
    <name type="scientific">Shewanella aestuarii</name>
    <dbReference type="NCBI Taxonomy" id="1028752"/>
    <lineage>
        <taxon>Bacteria</taxon>
        <taxon>Pseudomonadati</taxon>
        <taxon>Pseudomonadota</taxon>
        <taxon>Gammaproteobacteria</taxon>
        <taxon>Alteromonadales</taxon>
        <taxon>Shewanellaceae</taxon>
        <taxon>Shewanella</taxon>
    </lineage>
</organism>
<gene>
    <name evidence="8" type="ORF">HBH39_14175</name>
</gene>
<dbReference type="RefSeq" id="WP_167679333.1">
    <property type="nucleotide sequence ID" value="NZ_CP050313.1"/>
</dbReference>
<dbReference type="GO" id="GO:0022857">
    <property type="term" value="F:transmembrane transporter activity"/>
    <property type="evidence" value="ECO:0007669"/>
    <property type="project" value="InterPro"/>
</dbReference>
<name>A0A6G9QLP2_9GAMM</name>
<feature type="transmembrane region" description="Helical" evidence="7">
    <location>
        <begin position="9"/>
        <end position="26"/>
    </location>
</feature>
<dbReference type="KEGG" id="saes:HBH39_14175"/>
<sequence length="471" mass="54097">MEESNNKIALKMALAVVLSICCALWLQWEKPYWSAMAALVMGMSESIGHAITKGRHRLLGTGVGIIAGLFLIVFLSQERFMFLAILCVILAICVFMTSDPKYGYIYSTTFTVCIIIASVGGFDNQVTFNVLLLRLQETLLGIVVYTLVFRIIWPRNTETLFLELFTKTQNNLVTSFEEANRHLDAIMADGVDHHGVRYKDHSSSIRKLYEYLNMPFHDRYQLHRRDKQWREHVKAMAVAQHCLAQIHANWQNPQLILRHRMLLKDVIDFLQEPTQHADKGVPCPRYIQQAYDELPLEAKADFLPPKNYRLDAIKSLKALCMFITALMLWIYVPIPDSYMFPLNAGVYAGLLAPMPDRMLKHWMLGYFGFGVIFIVQYVLIMPAMTEVWQLAAFYFINTYMLWRVMSHPRLVVHRIIGGNIMLLMTAGALNNTPTFDVESSIIMLIYIMLSFVIVQFYTHLFSGIVAKLSAE</sequence>
<feature type="transmembrane region" description="Helical" evidence="7">
    <location>
        <begin position="32"/>
        <end position="51"/>
    </location>
</feature>
<dbReference type="PANTHER" id="PTHR30509:SF9">
    <property type="entry name" value="MULTIDRUG RESISTANCE PROTEIN MDTO"/>
    <property type="match status" value="1"/>
</dbReference>
<dbReference type="EMBL" id="CP050313">
    <property type="protein sequence ID" value="QIR15500.1"/>
    <property type="molecule type" value="Genomic_DNA"/>
</dbReference>
<evidence type="ECO:0000256" key="3">
    <source>
        <dbReference type="ARBA" id="ARBA00022475"/>
    </source>
</evidence>
<feature type="transmembrane region" description="Helical" evidence="7">
    <location>
        <begin position="80"/>
        <end position="97"/>
    </location>
</feature>
<keyword evidence="5 7" id="KW-1133">Transmembrane helix</keyword>
<feature type="transmembrane region" description="Helical" evidence="7">
    <location>
        <begin position="441"/>
        <end position="466"/>
    </location>
</feature>
<keyword evidence="2" id="KW-0813">Transport</keyword>
<evidence type="ECO:0000256" key="7">
    <source>
        <dbReference type="SAM" id="Phobius"/>
    </source>
</evidence>
<feature type="transmembrane region" description="Helical" evidence="7">
    <location>
        <begin position="134"/>
        <end position="153"/>
    </location>
</feature>
<dbReference type="GO" id="GO:0005886">
    <property type="term" value="C:plasma membrane"/>
    <property type="evidence" value="ECO:0007669"/>
    <property type="project" value="UniProtKB-SubCell"/>
</dbReference>
<comment type="subcellular location">
    <subcellularLocation>
        <location evidence="1">Cell membrane</location>
        <topology evidence="1">Multi-pass membrane protein</topology>
    </subcellularLocation>
</comment>
<keyword evidence="9" id="KW-1185">Reference proteome</keyword>
<feature type="transmembrane region" description="Helical" evidence="7">
    <location>
        <begin position="362"/>
        <end position="381"/>
    </location>
</feature>
<evidence type="ECO:0000256" key="4">
    <source>
        <dbReference type="ARBA" id="ARBA00022692"/>
    </source>
</evidence>
<feature type="transmembrane region" description="Helical" evidence="7">
    <location>
        <begin position="411"/>
        <end position="429"/>
    </location>
</feature>
<protein>
    <recommendedName>
        <fullName evidence="10">FUSC family protein</fullName>
    </recommendedName>
</protein>
<proteinExistence type="predicted"/>
<dbReference type="InterPro" id="IPR006726">
    <property type="entry name" value="PHBA_efflux_AaeB/fusaric-R"/>
</dbReference>
<evidence type="ECO:0000256" key="2">
    <source>
        <dbReference type="ARBA" id="ARBA00022448"/>
    </source>
</evidence>
<reference evidence="8 9" key="1">
    <citation type="submission" date="2020-03" db="EMBL/GenBank/DDBJ databases">
        <title>Complete genome sequence of Shewanella sp.</title>
        <authorList>
            <person name="Kim Y.-S."/>
            <person name="Kim S.-J."/>
            <person name="Jung H.-K."/>
            <person name="Kim K.-H."/>
        </authorList>
    </citation>
    <scope>NUCLEOTIDE SEQUENCE [LARGE SCALE GENOMIC DNA]</scope>
    <source>
        <strain evidence="8 9">PN3F2</strain>
    </source>
</reference>
<dbReference type="Pfam" id="PF04632">
    <property type="entry name" value="FUSC"/>
    <property type="match status" value="2"/>
</dbReference>
<evidence type="ECO:0000256" key="1">
    <source>
        <dbReference type="ARBA" id="ARBA00004651"/>
    </source>
</evidence>